<dbReference type="AlphaFoldDB" id="A0ABD2WZG8"/>
<feature type="compositionally biased region" description="Low complexity" evidence="3">
    <location>
        <begin position="47"/>
        <end position="83"/>
    </location>
</feature>
<dbReference type="InterPro" id="IPR055414">
    <property type="entry name" value="LRR_R13L4/SHOC2-like"/>
</dbReference>
<organism evidence="5 6">
    <name type="scientific">Trichogramma kaykai</name>
    <dbReference type="NCBI Taxonomy" id="54128"/>
    <lineage>
        <taxon>Eukaryota</taxon>
        <taxon>Metazoa</taxon>
        <taxon>Ecdysozoa</taxon>
        <taxon>Arthropoda</taxon>
        <taxon>Hexapoda</taxon>
        <taxon>Insecta</taxon>
        <taxon>Pterygota</taxon>
        <taxon>Neoptera</taxon>
        <taxon>Endopterygota</taxon>
        <taxon>Hymenoptera</taxon>
        <taxon>Apocrita</taxon>
        <taxon>Proctotrupomorpha</taxon>
        <taxon>Chalcidoidea</taxon>
        <taxon>Trichogrammatidae</taxon>
        <taxon>Trichogramma</taxon>
    </lineage>
</organism>
<dbReference type="SMART" id="SM00364">
    <property type="entry name" value="LRR_BAC"/>
    <property type="match status" value="8"/>
</dbReference>
<dbReference type="InterPro" id="IPR032675">
    <property type="entry name" value="LRR_dom_sf"/>
</dbReference>
<dbReference type="Pfam" id="PF13516">
    <property type="entry name" value="LRR_6"/>
    <property type="match status" value="1"/>
</dbReference>
<dbReference type="PANTHER" id="PTHR48051:SF1">
    <property type="entry name" value="RAS SUPPRESSOR PROTEIN 1"/>
    <property type="match status" value="1"/>
</dbReference>
<dbReference type="InterPro" id="IPR001611">
    <property type="entry name" value="Leu-rich_rpt"/>
</dbReference>
<dbReference type="SMART" id="SM00369">
    <property type="entry name" value="LRR_TYP"/>
    <property type="match status" value="13"/>
</dbReference>
<feature type="region of interest" description="Disordered" evidence="3">
    <location>
        <begin position="1"/>
        <end position="103"/>
    </location>
</feature>
<dbReference type="SUPFAM" id="SSF52058">
    <property type="entry name" value="L domain-like"/>
    <property type="match status" value="2"/>
</dbReference>
<dbReference type="FunFam" id="3.80.10.10:FF:000193">
    <property type="entry name" value="Leucine-rich repeat-containing protein 40"/>
    <property type="match status" value="1"/>
</dbReference>
<dbReference type="PRINTS" id="PR00019">
    <property type="entry name" value="LEURICHRPT"/>
</dbReference>
<keyword evidence="6" id="KW-1185">Reference proteome</keyword>
<feature type="domain" description="Disease resistance R13L4/SHOC-2-like LRR" evidence="4">
    <location>
        <begin position="236"/>
        <end position="336"/>
    </location>
</feature>
<dbReference type="Pfam" id="PF13855">
    <property type="entry name" value="LRR_8"/>
    <property type="match status" value="2"/>
</dbReference>
<dbReference type="Pfam" id="PF23598">
    <property type="entry name" value="LRR_14"/>
    <property type="match status" value="2"/>
</dbReference>
<evidence type="ECO:0000256" key="1">
    <source>
        <dbReference type="ARBA" id="ARBA00022614"/>
    </source>
</evidence>
<keyword evidence="2" id="KW-0677">Repeat</keyword>
<evidence type="ECO:0000313" key="6">
    <source>
        <dbReference type="Proteomes" id="UP001627154"/>
    </source>
</evidence>
<proteinExistence type="predicted"/>
<comment type="caution">
    <text evidence="5">The sequence shown here is derived from an EMBL/GenBank/DDBJ whole genome shotgun (WGS) entry which is preliminary data.</text>
</comment>
<keyword evidence="1" id="KW-0433">Leucine-rich repeat</keyword>
<feature type="domain" description="Disease resistance R13L4/SHOC-2-like LRR" evidence="4">
    <location>
        <begin position="558"/>
        <end position="670"/>
    </location>
</feature>
<protein>
    <recommendedName>
        <fullName evidence="4">Disease resistance R13L4/SHOC-2-like LRR domain-containing protein</fullName>
    </recommendedName>
</protein>
<feature type="compositionally biased region" description="Polar residues" evidence="3">
    <location>
        <begin position="32"/>
        <end position="41"/>
    </location>
</feature>
<dbReference type="InterPro" id="IPR003591">
    <property type="entry name" value="Leu-rich_rpt_typical-subtyp"/>
</dbReference>
<evidence type="ECO:0000313" key="5">
    <source>
        <dbReference type="EMBL" id="KAL3398521.1"/>
    </source>
</evidence>
<reference evidence="5 6" key="1">
    <citation type="journal article" date="2024" name="bioRxiv">
        <title>A reference genome for Trichogramma kaykai: A tiny desert-dwelling parasitoid wasp with competing sex-ratio distorters.</title>
        <authorList>
            <person name="Culotta J."/>
            <person name="Lindsey A.R."/>
        </authorList>
    </citation>
    <scope>NUCLEOTIDE SEQUENCE [LARGE SCALE GENOMIC DNA]</scope>
    <source>
        <strain evidence="5 6">KSX58</strain>
    </source>
</reference>
<evidence type="ECO:0000259" key="4">
    <source>
        <dbReference type="Pfam" id="PF23598"/>
    </source>
</evidence>
<sequence>MTTELVRMQPSRRHTRSASAGRIPRSIRLNASHGNSSSMTKSAIGASALATSQTSTTTTNSMTQSLTRPSSSSSSSNNRPTSASRRRFINNYSQSVFRQRTKSDDNSELSAEIIIGARKTGKLCLASKGLSAVPDRVWTINELTDQELRDLQVDLRNADSCTKWWEYEALKSLDLSSNSLTKLSPDIKYLGDLVNLDLHDNLLESVPEEIGSLTKLRKLNVSSNKLKHLGADFFKLAELRCLDLKCNLIKELNPAVGDLVMLEYLNLSWNGLTSLPAGLGYLVRLIALDLNHNQLKELPPDIMSMRALKKLDVSNNCLEIVHPLGELGKIERLDFRWNCLRTFPDLRGCASLQELHLSHNGIREIDVNGLESLGQLKIMNLSNNEIDSIPEEIIMLINVELLDLSYNDISEIPNCIGVMPNLQNFVIDGNRVKNVRRDIVQCGTPRIKNHLRQTINPTNDETANSPLRTCHPNTYPDNFFPARYAMRNAKLLSLVGQNVVEVPEEVLENAREAEVTCIDLSRNKLQELTEGLGKIVTTTDLKLSYNLLQELPDWLGDSLLRLKHLDLSKNLLKTLPASFSLLQQLVELNISFNKFEELPDCIYQLENLEILTANDNKMSTINAAALGNLTRLANLDLSNNNIGYVPPELGNLKNLRNLSLNGNCFKQPRQATLMKGTEEILAYLRNRIPVSRS</sequence>
<accession>A0ABD2WZG8</accession>
<dbReference type="PROSITE" id="PS51450">
    <property type="entry name" value="LRR"/>
    <property type="match status" value="8"/>
</dbReference>
<dbReference type="FunFam" id="3.80.10.10:FF:000116">
    <property type="entry name" value="Leucine-rich repeat-containing protein 40"/>
    <property type="match status" value="1"/>
</dbReference>
<dbReference type="EMBL" id="JBJJXI010000059">
    <property type="protein sequence ID" value="KAL3398521.1"/>
    <property type="molecule type" value="Genomic_DNA"/>
</dbReference>
<name>A0ABD2WZG8_9HYME</name>
<dbReference type="Proteomes" id="UP001627154">
    <property type="component" value="Unassembled WGS sequence"/>
</dbReference>
<dbReference type="InterPro" id="IPR050216">
    <property type="entry name" value="LRR_domain-containing"/>
</dbReference>
<gene>
    <name evidence="5" type="ORF">TKK_007673</name>
</gene>
<evidence type="ECO:0000256" key="3">
    <source>
        <dbReference type="SAM" id="MobiDB-lite"/>
    </source>
</evidence>
<dbReference type="PANTHER" id="PTHR48051">
    <property type="match status" value="1"/>
</dbReference>
<evidence type="ECO:0000256" key="2">
    <source>
        <dbReference type="ARBA" id="ARBA00022737"/>
    </source>
</evidence>
<dbReference type="Gene3D" id="3.80.10.10">
    <property type="entry name" value="Ribonuclease Inhibitor"/>
    <property type="match status" value="2"/>
</dbReference>